<reference evidence="2" key="1">
    <citation type="submission" date="2021-01" db="EMBL/GenBank/DDBJ databases">
        <title>Whole genome shotgun sequence of Actinoplanes cyaneus NBRC 14990.</title>
        <authorList>
            <person name="Komaki H."/>
            <person name="Tamura T."/>
        </authorList>
    </citation>
    <scope>NUCLEOTIDE SEQUENCE</scope>
    <source>
        <strain evidence="2">NBRC 14990</strain>
    </source>
</reference>
<sequence>MTTDDDTELARLLHQHVLDVLDWLAGEHDADYPQVDSDALALFHGAVLPLDAVTLPAAAGLFTDLSWWLDSCDDEDLDPDTAVKLLEGNAEVITSLSAEQRERLLNVIDELATAEPHPVRRYQFQFFPYAFGLLDDGEEPDLDEPESLEWVPPEERDTIR</sequence>
<organism evidence="2 3">
    <name type="scientific">Actinoplanes cyaneus</name>
    <dbReference type="NCBI Taxonomy" id="52696"/>
    <lineage>
        <taxon>Bacteria</taxon>
        <taxon>Bacillati</taxon>
        <taxon>Actinomycetota</taxon>
        <taxon>Actinomycetes</taxon>
        <taxon>Micromonosporales</taxon>
        <taxon>Micromonosporaceae</taxon>
        <taxon>Actinoplanes</taxon>
    </lineage>
</organism>
<evidence type="ECO:0000313" key="3">
    <source>
        <dbReference type="Proteomes" id="UP000619479"/>
    </source>
</evidence>
<dbReference type="Proteomes" id="UP000619479">
    <property type="component" value="Unassembled WGS sequence"/>
</dbReference>
<evidence type="ECO:0000313" key="2">
    <source>
        <dbReference type="EMBL" id="GID69637.1"/>
    </source>
</evidence>
<accession>A0A919M8A9</accession>
<evidence type="ECO:0000256" key="1">
    <source>
        <dbReference type="SAM" id="MobiDB-lite"/>
    </source>
</evidence>
<protein>
    <submittedName>
        <fullName evidence="2">Uncharacterized protein</fullName>
    </submittedName>
</protein>
<gene>
    <name evidence="2" type="ORF">Acy02nite_75180</name>
</gene>
<dbReference type="AlphaFoldDB" id="A0A919M8A9"/>
<dbReference type="EMBL" id="BOMH01000064">
    <property type="protein sequence ID" value="GID69637.1"/>
    <property type="molecule type" value="Genomic_DNA"/>
</dbReference>
<feature type="compositionally biased region" description="Acidic residues" evidence="1">
    <location>
        <begin position="138"/>
        <end position="147"/>
    </location>
</feature>
<dbReference type="RefSeq" id="WP_203752305.1">
    <property type="nucleotide sequence ID" value="NZ_BAAAUC010000075.1"/>
</dbReference>
<proteinExistence type="predicted"/>
<comment type="caution">
    <text evidence="2">The sequence shown here is derived from an EMBL/GenBank/DDBJ whole genome shotgun (WGS) entry which is preliminary data.</text>
</comment>
<feature type="region of interest" description="Disordered" evidence="1">
    <location>
        <begin position="138"/>
        <end position="160"/>
    </location>
</feature>
<keyword evidence="3" id="KW-1185">Reference proteome</keyword>
<name>A0A919M8A9_9ACTN</name>